<protein>
    <submittedName>
        <fullName evidence="2">Uncharacterized protein</fullName>
    </submittedName>
</protein>
<dbReference type="VEuPathDB" id="FungiDB:VP01_1200g1"/>
<name>A0A0L6VQJ2_9BASI</name>
<comment type="caution">
    <text evidence="2">The sequence shown here is derived from an EMBL/GenBank/DDBJ whole genome shotgun (WGS) entry which is preliminary data.</text>
</comment>
<dbReference type="Proteomes" id="UP000037035">
    <property type="component" value="Unassembled WGS sequence"/>
</dbReference>
<organism evidence="2 3">
    <name type="scientific">Puccinia sorghi</name>
    <dbReference type="NCBI Taxonomy" id="27349"/>
    <lineage>
        <taxon>Eukaryota</taxon>
        <taxon>Fungi</taxon>
        <taxon>Dikarya</taxon>
        <taxon>Basidiomycota</taxon>
        <taxon>Pucciniomycotina</taxon>
        <taxon>Pucciniomycetes</taxon>
        <taxon>Pucciniales</taxon>
        <taxon>Pucciniaceae</taxon>
        <taxon>Puccinia</taxon>
    </lineage>
</organism>
<evidence type="ECO:0000313" key="3">
    <source>
        <dbReference type="Proteomes" id="UP000037035"/>
    </source>
</evidence>
<feature type="transmembrane region" description="Helical" evidence="1">
    <location>
        <begin position="126"/>
        <end position="148"/>
    </location>
</feature>
<sequence>MYKGGLQDHNKNKLVVMESNMVFPSRHLKCFGMVNGILGLSHSFVQGAGTTKESDSYKVIVLFSISIKFKFNNRSGDIPLSIQISLICLTYIHLRSFIATSIEISVDTTERFSFLFFFWIKSYKKFIFSISLYDLFFPFPMSVLFLTIKMKLLRILKNKKTSDYPAPGSKKLAFFQSILGHMRLPNQSLHWLEGSFLSEKLVISFAWLTQKHILEHWALNSRDKLNPSLVQTTRILIVELLFCGLNFKIQFCKPAKQQWDQEYSKPMGMALWLSNFREISGRCHELMLVPPILKNMMNWLLVKPFQLIQSSAQPENQTWWSLNSTNFKEVDSFHFSFNSFSRILMIVSISVPHNIKRSHSYGLINVHRLNNNIYMHIYICININTMIRIKKSGE</sequence>
<dbReference type="AlphaFoldDB" id="A0A0L6VQJ2"/>
<reference evidence="2 3" key="1">
    <citation type="submission" date="2015-08" db="EMBL/GenBank/DDBJ databases">
        <title>Next Generation Sequencing and Analysis of the Genome of Puccinia sorghi L Schw, the Causal Agent of Maize Common Rust.</title>
        <authorList>
            <person name="Rochi L."/>
            <person name="Burguener G."/>
            <person name="Darino M."/>
            <person name="Turjanski A."/>
            <person name="Kreff E."/>
            <person name="Dieguez M.J."/>
            <person name="Sacco F."/>
        </authorList>
    </citation>
    <scope>NUCLEOTIDE SEQUENCE [LARGE SCALE GENOMIC DNA]</scope>
    <source>
        <strain evidence="2 3">RO10H11247</strain>
    </source>
</reference>
<keyword evidence="1" id="KW-1133">Transmembrane helix</keyword>
<proteinExistence type="predicted"/>
<keyword evidence="3" id="KW-1185">Reference proteome</keyword>
<evidence type="ECO:0000313" key="2">
    <source>
        <dbReference type="EMBL" id="KNZ62966.1"/>
    </source>
</evidence>
<dbReference type="EMBL" id="LAVV01002233">
    <property type="protein sequence ID" value="KNZ62966.1"/>
    <property type="molecule type" value="Genomic_DNA"/>
</dbReference>
<keyword evidence="1" id="KW-0472">Membrane</keyword>
<gene>
    <name evidence="2" type="ORF">VP01_1200g1</name>
</gene>
<accession>A0A0L6VQJ2</accession>
<keyword evidence="1" id="KW-0812">Transmembrane</keyword>
<evidence type="ECO:0000256" key="1">
    <source>
        <dbReference type="SAM" id="Phobius"/>
    </source>
</evidence>